<sequence length="291" mass="32019">MSRTVPFKQVDVFTSTPYKGNPVAIVNCWDLDESTIEQSTLQSIAVWTNLSETTFLFKPTNEKCDYKVRIFTPKAELEFAGHPTLGTCHAYLEFSGRKNVEKIYQECALGAVELTIKDKKLSFKGVKTDVVSISSDLTQEYTKCVTAPLVTEPILAEVGPHWVVALVEDNKTCFDMEIDYELMTKVAAKHGTTGMIIAGKFPDSEKYEMRAFAPAAGVVEDPVCGSGALALARYLQEVKKFDSSYEFEISQGGRLGRQGEIKAAITHSEGSIGYHIGGQCISVVNNGEFLI</sequence>
<evidence type="ECO:0000313" key="2">
    <source>
        <dbReference type="EMBL" id="SCV02661.1"/>
    </source>
</evidence>
<gene>
    <name evidence="2" type="ORF">LAME_0H03884G</name>
</gene>
<organism evidence="2 3">
    <name type="scientific">Lachancea meyersii CBS 8951</name>
    <dbReference type="NCBI Taxonomy" id="1266667"/>
    <lineage>
        <taxon>Eukaryota</taxon>
        <taxon>Fungi</taxon>
        <taxon>Dikarya</taxon>
        <taxon>Ascomycota</taxon>
        <taxon>Saccharomycotina</taxon>
        <taxon>Saccharomycetes</taxon>
        <taxon>Saccharomycetales</taxon>
        <taxon>Saccharomycetaceae</taxon>
        <taxon>Lachancea</taxon>
    </lineage>
</organism>
<dbReference type="NCBIfam" id="TIGR00654">
    <property type="entry name" value="PhzF_family"/>
    <property type="match status" value="1"/>
</dbReference>
<dbReference type="GO" id="GO:0005737">
    <property type="term" value="C:cytoplasm"/>
    <property type="evidence" value="ECO:0007669"/>
    <property type="project" value="TreeGrafter"/>
</dbReference>
<dbReference type="EMBL" id="LT598480">
    <property type="protein sequence ID" value="SCV02661.1"/>
    <property type="molecule type" value="Genomic_DNA"/>
</dbReference>
<evidence type="ECO:0000256" key="1">
    <source>
        <dbReference type="PIRSR" id="PIRSR016184-1"/>
    </source>
</evidence>
<name>A0A1G4KDR5_9SACH</name>
<feature type="active site" evidence="1">
    <location>
        <position position="52"/>
    </location>
</feature>
<dbReference type="Pfam" id="PF02567">
    <property type="entry name" value="PhzC-PhzF"/>
    <property type="match status" value="1"/>
</dbReference>
<dbReference type="Gene3D" id="3.10.310.10">
    <property type="entry name" value="Diaminopimelate Epimerase, Chain A, domain 1"/>
    <property type="match status" value="2"/>
</dbReference>
<dbReference type="AlphaFoldDB" id="A0A1G4KDR5"/>
<reference evidence="3" key="1">
    <citation type="submission" date="2016-03" db="EMBL/GenBank/DDBJ databases">
        <authorList>
            <person name="Devillers Hugo."/>
        </authorList>
    </citation>
    <scope>NUCLEOTIDE SEQUENCE [LARGE SCALE GENOMIC DNA]</scope>
</reference>
<proteinExistence type="predicted"/>
<dbReference type="Proteomes" id="UP000191144">
    <property type="component" value="Chromosome H"/>
</dbReference>
<evidence type="ECO:0000313" key="3">
    <source>
        <dbReference type="Proteomes" id="UP000191144"/>
    </source>
</evidence>
<dbReference type="OrthoDB" id="75169at2759"/>
<dbReference type="PIRSF" id="PIRSF016184">
    <property type="entry name" value="PhzC_PhzF"/>
    <property type="match status" value="1"/>
</dbReference>
<dbReference type="PANTHER" id="PTHR13774:SF32">
    <property type="entry name" value="ANTISENSE-ENHANCING SEQUENCE 1"/>
    <property type="match status" value="1"/>
</dbReference>
<dbReference type="SUPFAM" id="SSF54506">
    <property type="entry name" value="Diaminopimelate epimerase-like"/>
    <property type="match status" value="1"/>
</dbReference>
<dbReference type="InterPro" id="IPR003719">
    <property type="entry name" value="Phenazine_PhzF-like"/>
</dbReference>
<protein>
    <submittedName>
        <fullName evidence="2">LAME_0H03884g1_1</fullName>
    </submittedName>
</protein>
<accession>A0A1G4KDR5</accession>
<dbReference type="GO" id="GO:0016853">
    <property type="term" value="F:isomerase activity"/>
    <property type="evidence" value="ECO:0007669"/>
    <property type="project" value="TreeGrafter"/>
</dbReference>
<keyword evidence="3" id="KW-1185">Reference proteome</keyword>
<dbReference type="PANTHER" id="PTHR13774">
    <property type="entry name" value="PHENAZINE BIOSYNTHESIS PROTEIN"/>
    <property type="match status" value="1"/>
</dbReference>